<dbReference type="Proteomes" id="UP000230066">
    <property type="component" value="Unassembled WGS sequence"/>
</dbReference>
<dbReference type="PROSITE" id="PS00019">
    <property type="entry name" value="ACTININ_1"/>
    <property type="match status" value="1"/>
</dbReference>
<dbReference type="SUPFAM" id="SSF47576">
    <property type="entry name" value="Calponin-homology domain, CH-domain"/>
    <property type="match status" value="1"/>
</dbReference>
<keyword evidence="2" id="KW-0009">Actin-binding</keyword>
<reference evidence="4" key="1">
    <citation type="submission" date="2019-03" db="EMBL/GenBank/DDBJ databases">
        <title>Improved annotation for the trematode Fasciola hepatica.</title>
        <authorList>
            <person name="Choi Y.-J."/>
            <person name="Martin J."/>
            <person name="Mitreva M."/>
        </authorList>
    </citation>
    <scope>NUCLEOTIDE SEQUENCE [LARGE SCALE GENOMIC DNA]</scope>
</reference>
<evidence type="ECO:0000313" key="4">
    <source>
        <dbReference type="EMBL" id="THD21544.1"/>
    </source>
</evidence>
<protein>
    <submittedName>
        <fullName evidence="4">Microtubule-actin cross-linking factor</fullName>
    </submittedName>
</protein>
<accession>A0A4E0R5Q8</accession>
<evidence type="ECO:0000256" key="2">
    <source>
        <dbReference type="ARBA" id="ARBA00023203"/>
    </source>
</evidence>
<dbReference type="InterPro" id="IPR001715">
    <property type="entry name" value="CH_dom"/>
</dbReference>
<dbReference type="Gene3D" id="1.10.418.10">
    <property type="entry name" value="Calponin-like domain"/>
    <property type="match status" value="1"/>
</dbReference>
<dbReference type="Pfam" id="PF00307">
    <property type="entry name" value="CH"/>
    <property type="match status" value="1"/>
</dbReference>
<feature type="domain" description="Calponin-homology (CH)" evidence="3">
    <location>
        <begin position="82"/>
        <end position="162"/>
    </location>
</feature>
<keyword evidence="1" id="KW-0677">Repeat</keyword>
<dbReference type="PROSITE" id="PS50021">
    <property type="entry name" value="CH"/>
    <property type="match status" value="1"/>
</dbReference>
<gene>
    <name evidence="4" type="ORF">D915_007745</name>
</gene>
<evidence type="ECO:0000313" key="5">
    <source>
        <dbReference type="Proteomes" id="UP000230066"/>
    </source>
</evidence>
<dbReference type="InterPro" id="IPR036872">
    <property type="entry name" value="CH_dom_sf"/>
</dbReference>
<keyword evidence="5" id="KW-1185">Reference proteome</keyword>
<proteinExistence type="predicted"/>
<dbReference type="GO" id="GO:0003779">
    <property type="term" value="F:actin binding"/>
    <property type="evidence" value="ECO:0007669"/>
    <property type="project" value="UniProtKB-KW"/>
</dbReference>
<organism evidence="4 5">
    <name type="scientific">Fasciola hepatica</name>
    <name type="common">Liver fluke</name>
    <dbReference type="NCBI Taxonomy" id="6192"/>
    <lineage>
        <taxon>Eukaryota</taxon>
        <taxon>Metazoa</taxon>
        <taxon>Spiralia</taxon>
        <taxon>Lophotrochozoa</taxon>
        <taxon>Platyhelminthes</taxon>
        <taxon>Trematoda</taxon>
        <taxon>Digenea</taxon>
        <taxon>Plagiorchiida</taxon>
        <taxon>Echinostomata</taxon>
        <taxon>Echinostomatoidea</taxon>
        <taxon>Fasciolidae</taxon>
        <taxon>Fasciola</taxon>
    </lineage>
</organism>
<evidence type="ECO:0000256" key="1">
    <source>
        <dbReference type="ARBA" id="ARBA00022737"/>
    </source>
</evidence>
<evidence type="ECO:0000259" key="3">
    <source>
        <dbReference type="PROSITE" id="PS50021"/>
    </source>
</evidence>
<name>A0A4E0R5Q8_FASHE</name>
<dbReference type="AlphaFoldDB" id="A0A4E0R5Q8"/>
<sequence length="162" mass="18817">MSDSTCGSKNLKDCRSHCHSQPWISSPSQDNKFPNSLPALNEQANPFFPGGFDLNRVQLSLSVLQLDPPDRAVIKIADKRDAIQKKVFTNWVNHYLSKRNCWVQDLFLDLRSGYLLVRLLEILTNEVLGFEYIESRVHWIQNVQRVLNFLRYRGVSLCDFFD</sequence>
<dbReference type="InterPro" id="IPR001589">
    <property type="entry name" value="Actinin_actin-bd_CS"/>
</dbReference>
<comment type="caution">
    <text evidence="4">The sequence shown here is derived from an EMBL/GenBank/DDBJ whole genome shotgun (WGS) entry which is preliminary data.</text>
</comment>
<dbReference type="PANTHER" id="PTHR11915">
    <property type="entry name" value="SPECTRIN/FILAMIN RELATED CYTOSKELETAL PROTEIN"/>
    <property type="match status" value="1"/>
</dbReference>
<dbReference type="EMBL" id="JXXN02003442">
    <property type="protein sequence ID" value="THD21544.1"/>
    <property type="molecule type" value="Genomic_DNA"/>
</dbReference>